<evidence type="ECO:0000313" key="4">
    <source>
        <dbReference type="Proteomes" id="UP000886674"/>
    </source>
</evidence>
<evidence type="ECO:0000313" key="3">
    <source>
        <dbReference type="EMBL" id="MCG7980276.1"/>
    </source>
</evidence>
<keyword evidence="1" id="KW-0472">Membrane</keyword>
<dbReference type="SMART" id="SM00530">
    <property type="entry name" value="HTH_XRE"/>
    <property type="match status" value="1"/>
</dbReference>
<keyword evidence="1" id="KW-0812">Transmembrane</keyword>
<accession>A0A9E4TUX8</accession>
<protein>
    <submittedName>
        <fullName evidence="3">Helix-turn-helix domain-containing protein</fullName>
    </submittedName>
</protein>
<dbReference type="Proteomes" id="UP000886674">
    <property type="component" value="Unassembled WGS sequence"/>
</dbReference>
<dbReference type="InterPro" id="IPR001387">
    <property type="entry name" value="Cro/C1-type_HTH"/>
</dbReference>
<name>A0A9E4TUX8_9GAMM</name>
<dbReference type="CDD" id="cd00093">
    <property type="entry name" value="HTH_XRE"/>
    <property type="match status" value="1"/>
</dbReference>
<dbReference type="GO" id="GO:0003677">
    <property type="term" value="F:DNA binding"/>
    <property type="evidence" value="ECO:0007669"/>
    <property type="project" value="InterPro"/>
</dbReference>
<dbReference type="EMBL" id="JAEPCR010000119">
    <property type="protein sequence ID" value="MCG7980276.1"/>
    <property type="molecule type" value="Genomic_DNA"/>
</dbReference>
<sequence>MSTQELKPGTSYPAVVGGILVNLRNQQGVRQGDLAQVVGVTQATWSRIENGSSALTIEQLGLAAARLGILPGQVMELADQAVGQLRQRGVHVEPTRSAANIDSGTALIGAAALGALIAAVFLKK</sequence>
<dbReference type="SUPFAM" id="SSF47413">
    <property type="entry name" value="lambda repressor-like DNA-binding domains"/>
    <property type="match status" value="1"/>
</dbReference>
<evidence type="ECO:0000256" key="1">
    <source>
        <dbReference type="SAM" id="Phobius"/>
    </source>
</evidence>
<keyword evidence="1" id="KW-1133">Transmembrane helix</keyword>
<organism evidence="3 4">
    <name type="scientific">Candidatus Thiodiazotropha taylori</name>
    <dbReference type="NCBI Taxonomy" id="2792791"/>
    <lineage>
        <taxon>Bacteria</taxon>
        <taxon>Pseudomonadati</taxon>
        <taxon>Pseudomonadota</taxon>
        <taxon>Gammaproteobacteria</taxon>
        <taxon>Chromatiales</taxon>
        <taxon>Sedimenticolaceae</taxon>
        <taxon>Candidatus Thiodiazotropha</taxon>
    </lineage>
</organism>
<proteinExistence type="predicted"/>
<comment type="caution">
    <text evidence="3">The sequence shown here is derived from an EMBL/GenBank/DDBJ whole genome shotgun (WGS) entry which is preliminary data.</text>
</comment>
<feature type="transmembrane region" description="Helical" evidence="1">
    <location>
        <begin position="104"/>
        <end position="122"/>
    </location>
</feature>
<dbReference type="Gene3D" id="1.10.260.40">
    <property type="entry name" value="lambda repressor-like DNA-binding domains"/>
    <property type="match status" value="1"/>
</dbReference>
<dbReference type="PROSITE" id="PS50943">
    <property type="entry name" value="HTH_CROC1"/>
    <property type="match status" value="1"/>
</dbReference>
<dbReference type="AlphaFoldDB" id="A0A9E4TUX8"/>
<dbReference type="Pfam" id="PF13560">
    <property type="entry name" value="HTH_31"/>
    <property type="match status" value="1"/>
</dbReference>
<reference evidence="3" key="1">
    <citation type="journal article" date="2021" name="Proc. Natl. Acad. Sci. U.S.A.">
        <title>Global biogeography of chemosynthetic symbionts reveals both localized and globally distributed symbiont groups. .</title>
        <authorList>
            <person name="Osvatic J.T."/>
            <person name="Wilkins L.G.E."/>
            <person name="Leibrecht L."/>
            <person name="Leray M."/>
            <person name="Zauner S."/>
            <person name="Polzin J."/>
            <person name="Camacho Y."/>
            <person name="Gros O."/>
            <person name="van Gils J.A."/>
            <person name="Eisen J.A."/>
            <person name="Petersen J.M."/>
            <person name="Yuen B."/>
        </authorList>
    </citation>
    <scope>NUCLEOTIDE SEQUENCE</scope>
    <source>
        <strain evidence="3">MAGclacostrist055</strain>
    </source>
</reference>
<dbReference type="InterPro" id="IPR010982">
    <property type="entry name" value="Lambda_DNA-bd_dom_sf"/>
</dbReference>
<evidence type="ECO:0000259" key="2">
    <source>
        <dbReference type="PROSITE" id="PS50943"/>
    </source>
</evidence>
<feature type="domain" description="HTH cro/C1-type" evidence="2">
    <location>
        <begin position="20"/>
        <end position="74"/>
    </location>
</feature>
<gene>
    <name evidence="3" type="ORF">JAY77_19275</name>
</gene>